<dbReference type="AlphaFoldDB" id="A0A6P1M2F1"/>
<dbReference type="RefSeq" id="WP_160626041.1">
    <property type="nucleotide sequence ID" value="NZ_CP047593.1"/>
</dbReference>
<proteinExistence type="predicted"/>
<reference evidence="1 2" key="1">
    <citation type="submission" date="2020-01" db="EMBL/GenBank/DDBJ databases">
        <title>Ponticoccus aerotolerans gen. nov., sp. nov., an anaerobic bacterium and proposal of Ponticoccusceae fam. nov., Ponticoccusles ord. nov. and Ponticoccuse classis nov. in the phylum Kiritimatiellaeota.</title>
        <authorList>
            <person name="Zhou L.Y."/>
            <person name="Du Z.J."/>
        </authorList>
    </citation>
    <scope>NUCLEOTIDE SEQUENCE [LARGE SCALE GENOMIC DNA]</scope>
    <source>
        <strain evidence="1 2">S-5007</strain>
    </source>
</reference>
<accession>A0A6P1M2F1</accession>
<sequence length="221" mass="23887">MGWEGTQFPVDTGKNEPNGTPLICLDENAGVRGVTIYYPDQTASSTDFIQYPWTIQGQGPGVWAKDVTLVNPYQGIDFGTYDTTGHVIDYVAGSPLVTGIYLGNSAEGWVQNVQFIPHYWGRASYANAPDGPPLCALTQQTLDALVSGSCENEHVLHTFVYGARRALYFVEQDGKTCSGTFIGHGTDGSGTALQIDAIGSVDFINTQLVPWRQRAPAETSM</sequence>
<dbReference type="EMBL" id="CP047593">
    <property type="protein sequence ID" value="QHI68007.1"/>
    <property type="molecule type" value="Genomic_DNA"/>
</dbReference>
<protein>
    <submittedName>
        <fullName evidence="1">Uncharacterized protein</fullName>
    </submittedName>
</protein>
<dbReference type="Proteomes" id="UP000464954">
    <property type="component" value="Chromosome"/>
</dbReference>
<gene>
    <name evidence="1" type="ORF">GT409_00595</name>
</gene>
<keyword evidence="2" id="KW-1185">Reference proteome</keyword>
<evidence type="ECO:0000313" key="2">
    <source>
        <dbReference type="Proteomes" id="UP000464954"/>
    </source>
</evidence>
<organism evidence="1 2">
    <name type="scientific">Tichowtungia aerotolerans</name>
    <dbReference type="NCBI Taxonomy" id="2697043"/>
    <lineage>
        <taxon>Bacteria</taxon>
        <taxon>Pseudomonadati</taxon>
        <taxon>Kiritimatiellota</taxon>
        <taxon>Tichowtungiia</taxon>
        <taxon>Tichowtungiales</taxon>
        <taxon>Tichowtungiaceae</taxon>
        <taxon>Tichowtungia</taxon>
    </lineage>
</organism>
<dbReference type="KEGG" id="taer:GT409_00595"/>
<evidence type="ECO:0000313" key="1">
    <source>
        <dbReference type="EMBL" id="QHI68007.1"/>
    </source>
</evidence>
<name>A0A6P1M2F1_9BACT</name>